<gene>
    <name evidence="2" type="ORF">S01H4_12489</name>
</gene>
<dbReference type="InterPro" id="IPR006342">
    <property type="entry name" value="FkbM_mtfrase"/>
</dbReference>
<comment type="caution">
    <text evidence="2">The sequence shown here is derived from an EMBL/GenBank/DDBJ whole genome shotgun (WGS) entry which is preliminary data.</text>
</comment>
<dbReference type="Gene3D" id="3.40.50.150">
    <property type="entry name" value="Vaccinia Virus protein VP39"/>
    <property type="match status" value="1"/>
</dbReference>
<organism evidence="2">
    <name type="scientific">marine sediment metagenome</name>
    <dbReference type="NCBI Taxonomy" id="412755"/>
    <lineage>
        <taxon>unclassified sequences</taxon>
        <taxon>metagenomes</taxon>
        <taxon>ecological metagenomes</taxon>
    </lineage>
</organism>
<proteinExistence type="predicted"/>
<dbReference type="Pfam" id="PF05050">
    <property type="entry name" value="Methyltransf_21"/>
    <property type="match status" value="1"/>
</dbReference>
<protein>
    <recommendedName>
        <fullName evidence="1">Methyltransferase FkbM domain-containing protein</fullName>
    </recommendedName>
</protein>
<dbReference type="InterPro" id="IPR029063">
    <property type="entry name" value="SAM-dependent_MTases_sf"/>
</dbReference>
<feature type="domain" description="Methyltransferase FkbM" evidence="1">
    <location>
        <begin position="4"/>
        <end position="78"/>
    </location>
</feature>
<accession>X0Z4E7</accession>
<reference evidence="2" key="1">
    <citation type="journal article" date="2014" name="Front. Microbiol.">
        <title>High frequency of phylogenetically diverse reductive dehalogenase-homologous genes in deep subseafloor sedimentary metagenomes.</title>
        <authorList>
            <person name="Kawai M."/>
            <person name="Futagami T."/>
            <person name="Toyoda A."/>
            <person name="Takaki Y."/>
            <person name="Nishi S."/>
            <person name="Hori S."/>
            <person name="Arai W."/>
            <person name="Tsubouchi T."/>
            <person name="Morono Y."/>
            <person name="Uchiyama I."/>
            <person name="Ito T."/>
            <person name="Fujiyama A."/>
            <person name="Inagaki F."/>
            <person name="Takami H."/>
        </authorList>
    </citation>
    <scope>NUCLEOTIDE SEQUENCE</scope>
    <source>
        <strain evidence="2">Expedition CK06-06</strain>
    </source>
</reference>
<dbReference type="AlphaFoldDB" id="X0Z4E7"/>
<evidence type="ECO:0000313" key="2">
    <source>
        <dbReference type="EMBL" id="GAG64250.1"/>
    </source>
</evidence>
<dbReference type="EMBL" id="BART01005321">
    <property type="protein sequence ID" value="GAG64250.1"/>
    <property type="molecule type" value="Genomic_DNA"/>
</dbReference>
<dbReference type="SUPFAM" id="SSF53335">
    <property type="entry name" value="S-adenosyl-L-methionine-dependent methyltransferases"/>
    <property type="match status" value="1"/>
</dbReference>
<sequence length="96" mass="11149">DKGKRKISTMTWDDLVECFKLNHVDLMKMNIEGGEIRVFRSMTKALPKKIIMSHHFDIPEVPGTKEELLNLLHKKGYKTEEKSGLEPTQIISQRKI</sequence>
<feature type="non-terminal residue" evidence="2">
    <location>
        <position position="1"/>
    </location>
</feature>
<name>X0Z4E7_9ZZZZ</name>
<evidence type="ECO:0000259" key="1">
    <source>
        <dbReference type="Pfam" id="PF05050"/>
    </source>
</evidence>